<protein>
    <submittedName>
        <fullName evidence="2">Putative BRTN</fullName>
    </submittedName>
</protein>
<dbReference type="AlphaFoldDB" id="C0LE54"/>
<gene>
    <name evidence="2" type="primary">brtn9</name>
</gene>
<reference evidence="2" key="1">
    <citation type="journal article" date="2011" name="Virology">
        <title>Boty-like retrotransposons in the filamentous fungus Botrytis cinerea contain the additional antisense gene brtn.</title>
        <authorList>
            <person name="Zhao M."/>
            <person name="Zhou J.Y."/>
            <person name="Li Z.D."/>
            <person name="Song W.W."/>
            <person name="Gong T."/>
            <person name="Tan H."/>
        </authorList>
    </citation>
    <scope>NUCLEOTIDE SEQUENCE</scope>
    <source>
        <strain evidence="2">T4</strain>
    </source>
</reference>
<feature type="region of interest" description="Disordered" evidence="1">
    <location>
        <begin position="146"/>
        <end position="166"/>
    </location>
</feature>
<evidence type="ECO:0000256" key="1">
    <source>
        <dbReference type="SAM" id="MobiDB-lite"/>
    </source>
</evidence>
<feature type="compositionally biased region" description="Low complexity" evidence="1">
    <location>
        <begin position="157"/>
        <end position="166"/>
    </location>
</feature>
<organism evidence="2">
    <name type="scientific">Botryotinia fuckeliana</name>
    <name type="common">Noble rot fungus</name>
    <name type="synonym">Botrytis cinerea</name>
    <dbReference type="NCBI Taxonomy" id="40559"/>
    <lineage>
        <taxon>Eukaryota</taxon>
        <taxon>Fungi</taxon>
        <taxon>Dikarya</taxon>
        <taxon>Ascomycota</taxon>
        <taxon>Pezizomycotina</taxon>
        <taxon>Leotiomycetes</taxon>
        <taxon>Helotiales</taxon>
        <taxon>Sclerotiniaceae</taxon>
        <taxon>Botrytis</taxon>
    </lineage>
</organism>
<proteinExistence type="predicted"/>
<dbReference type="EMBL" id="FJ695499">
    <property type="protein sequence ID" value="ACN56566.1"/>
    <property type="molecule type" value="Genomic_DNA"/>
</dbReference>
<evidence type="ECO:0000313" key="2">
    <source>
        <dbReference type="EMBL" id="ACN56566.1"/>
    </source>
</evidence>
<accession>C0LE54</accession>
<name>C0LE54_BOTFU</name>
<sequence length="230" mass="25604">MPPVRTTSVHDPAFLSARVARSGSKREPCALCFQTGRDCLVDEELSKRCSACIRFKKGRCHPGFAMPSQYESLERQQEQLRLEEEKAFAESQVLSAKSQELTARILRLRRQQEFLRKREKEMIRRDLRTLEELDLAEENERLEKEKLEKERAEKETATAVTTSTPSGSSFGFFDPSLPLLSDAELEALLADSSIVSTSYMAFGLTGSISVNGAFGAPGGAGSSKDMWNTG</sequence>
<feature type="non-terminal residue" evidence="2">
    <location>
        <position position="230"/>
    </location>
</feature>
<feature type="compositionally biased region" description="Basic and acidic residues" evidence="1">
    <location>
        <begin position="146"/>
        <end position="156"/>
    </location>
</feature>